<gene>
    <name evidence="2" type="ORF">RM540_05155</name>
</gene>
<accession>A0ABU3BPC5</accession>
<dbReference type="Pfam" id="PF18480">
    <property type="entry name" value="DUF5615"/>
    <property type="match status" value="1"/>
</dbReference>
<proteinExistence type="predicted"/>
<dbReference type="EMBL" id="JAVRHT010000008">
    <property type="protein sequence ID" value="MDT0631132.1"/>
    <property type="molecule type" value="Genomic_DNA"/>
</dbReference>
<evidence type="ECO:0000259" key="1">
    <source>
        <dbReference type="Pfam" id="PF18480"/>
    </source>
</evidence>
<dbReference type="InterPro" id="IPR041049">
    <property type="entry name" value="DUF5615"/>
</dbReference>
<evidence type="ECO:0000313" key="3">
    <source>
        <dbReference type="Proteomes" id="UP001267426"/>
    </source>
</evidence>
<dbReference type="RefSeq" id="WP_311662474.1">
    <property type="nucleotide sequence ID" value="NZ_JAVRHT010000008.1"/>
</dbReference>
<dbReference type="Proteomes" id="UP001267426">
    <property type="component" value="Unassembled WGS sequence"/>
</dbReference>
<reference evidence="2 3" key="1">
    <citation type="submission" date="2023-09" db="EMBL/GenBank/DDBJ databases">
        <authorList>
            <person name="Rey-Velasco X."/>
        </authorList>
    </citation>
    <scope>NUCLEOTIDE SEQUENCE [LARGE SCALE GENOMIC DNA]</scope>
    <source>
        <strain evidence="2 3">F394</strain>
    </source>
</reference>
<keyword evidence="3" id="KW-1185">Reference proteome</keyword>
<name>A0ABU3BPC5_9BACT</name>
<comment type="caution">
    <text evidence="2">The sequence shown here is derived from an EMBL/GenBank/DDBJ whole genome shotgun (WGS) entry which is preliminary data.</text>
</comment>
<sequence length="124" mass="13826">MRLLADENVSLLSILLLRDRGLDVVSVLETHPGLDDPDVIRLARRLGRALITFDSDIGERIFKDGDPPPPSVIYLRFIQSDAEETARVVLQLLALDGVRVGESYVTYRNGRVRHQPLPPSTAPE</sequence>
<feature type="domain" description="DUF5615" evidence="1">
    <location>
        <begin position="1"/>
        <end position="93"/>
    </location>
</feature>
<evidence type="ECO:0000313" key="2">
    <source>
        <dbReference type="EMBL" id="MDT0631132.1"/>
    </source>
</evidence>
<protein>
    <submittedName>
        <fullName evidence="2">DUF5615 family PIN-like protein</fullName>
    </submittedName>
</protein>
<organism evidence="2 3">
    <name type="scientific">Rubrivirga litoralis</name>
    <dbReference type="NCBI Taxonomy" id="3075598"/>
    <lineage>
        <taxon>Bacteria</taxon>
        <taxon>Pseudomonadati</taxon>
        <taxon>Rhodothermota</taxon>
        <taxon>Rhodothermia</taxon>
        <taxon>Rhodothermales</taxon>
        <taxon>Rubricoccaceae</taxon>
        <taxon>Rubrivirga</taxon>
    </lineage>
</organism>